<protein>
    <recommendedName>
        <fullName evidence="14">Aquaporin</fullName>
    </recommendedName>
</protein>
<comment type="caution">
    <text evidence="12">The sequence shown here is derived from an EMBL/GenBank/DDBJ whole genome shotgun (WGS) entry which is preliminary data.</text>
</comment>
<evidence type="ECO:0000256" key="10">
    <source>
        <dbReference type="SAM" id="MobiDB-lite"/>
    </source>
</evidence>
<organism evidence="12 13">
    <name type="scientific">Salinomyces thailandicus</name>
    <dbReference type="NCBI Taxonomy" id="706561"/>
    <lineage>
        <taxon>Eukaryota</taxon>
        <taxon>Fungi</taxon>
        <taxon>Dikarya</taxon>
        <taxon>Ascomycota</taxon>
        <taxon>Pezizomycotina</taxon>
        <taxon>Dothideomycetes</taxon>
        <taxon>Dothideomycetidae</taxon>
        <taxon>Mycosphaerellales</taxon>
        <taxon>Teratosphaeriaceae</taxon>
        <taxon>Salinomyces</taxon>
    </lineage>
</organism>
<keyword evidence="7" id="KW-0325">Glycoprotein</keyword>
<evidence type="ECO:0008006" key="14">
    <source>
        <dbReference type="Google" id="ProtNLM"/>
    </source>
</evidence>
<dbReference type="PRINTS" id="PR00783">
    <property type="entry name" value="MINTRINSICP"/>
</dbReference>
<feature type="transmembrane region" description="Helical" evidence="11">
    <location>
        <begin position="179"/>
        <end position="202"/>
    </location>
</feature>
<comment type="catalytic activity">
    <reaction evidence="8">
        <text>H2O(in) = H2O(out)</text>
        <dbReference type="Rhea" id="RHEA:29667"/>
        <dbReference type="ChEBI" id="CHEBI:15377"/>
    </reaction>
</comment>
<dbReference type="Pfam" id="PF00230">
    <property type="entry name" value="MIP"/>
    <property type="match status" value="1"/>
</dbReference>
<feature type="transmembrane region" description="Helical" evidence="11">
    <location>
        <begin position="146"/>
        <end position="167"/>
    </location>
</feature>
<keyword evidence="3 9" id="KW-0812">Transmembrane</keyword>
<dbReference type="AlphaFoldDB" id="A0A4U0UE01"/>
<feature type="compositionally biased region" description="Low complexity" evidence="10">
    <location>
        <begin position="336"/>
        <end position="351"/>
    </location>
</feature>
<dbReference type="OrthoDB" id="3222at2759"/>
<dbReference type="Proteomes" id="UP000308549">
    <property type="component" value="Unassembled WGS sequence"/>
</dbReference>
<dbReference type="GO" id="GO:0015250">
    <property type="term" value="F:water channel activity"/>
    <property type="evidence" value="ECO:0007669"/>
    <property type="project" value="TreeGrafter"/>
</dbReference>
<evidence type="ECO:0000256" key="6">
    <source>
        <dbReference type="ARBA" id="ARBA00023136"/>
    </source>
</evidence>
<sequence>MNINAPLQGAAIALPFTKAADPTKRVELEEDHVAMRMPLAHKVPDSVRNHFVAMCGEFVGTTLFLFFALGGTQVANNIPTSSGESIEETGSNPQQLQYIALSFGFSLAVNAWVFFRISGGLFNPAVTLGMCIIGALPWVRGMLLFLVQLLGGMAAAALVSCMFPGPLTVQTSLGGGTSVVQGLFIEMMLTAELVFTIFMLAAEKHKGTFIAPVGIGLSLFVAELVGVYFTGGSLNPARSFGPAVVNHNFNGYHWIYWLGPILGAIVAAGFYKFIKILEYETANPDQDAAERMVLEKKKISNVIDHSGEGGPMSPASTHSSHTYGDFADRNERESRPVAPVRAASSAVHSPPMGSANDAYAGLSSGGMHGGQNTAAHEARDSPGMVVEEKKESPSALL</sequence>
<dbReference type="FunFam" id="1.20.1080.10:FF:000024">
    <property type="entry name" value="MIP aquaporin (Eurofung)"/>
    <property type="match status" value="1"/>
</dbReference>
<dbReference type="GO" id="GO:0005886">
    <property type="term" value="C:plasma membrane"/>
    <property type="evidence" value="ECO:0007669"/>
    <property type="project" value="TreeGrafter"/>
</dbReference>
<evidence type="ECO:0000256" key="2">
    <source>
        <dbReference type="ARBA" id="ARBA00006175"/>
    </source>
</evidence>
<gene>
    <name evidence="12" type="ORF">B0A50_00576</name>
</gene>
<dbReference type="PANTHER" id="PTHR19139:SF199">
    <property type="entry name" value="MIP17260P"/>
    <property type="match status" value="1"/>
</dbReference>
<feature type="compositionally biased region" description="Basic and acidic residues" evidence="10">
    <location>
        <begin position="376"/>
        <end position="397"/>
    </location>
</feature>
<keyword evidence="9" id="KW-0813">Transport</keyword>
<dbReference type="InterPro" id="IPR000425">
    <property type="entry name" value="MIP"/>
</dbReference>
<feature type="transmembrane region" description="Helical" evidence="11">
    <location>
        <begin position="251"/>
        <end position="271"/>
    </location>
</feature>
<dbReference type="EMBL" id="NAJL01000002">
    <property type="protein sequence ID" value="TKA33740.1"/>
    <property type="molecule type" value="Genomic_DNA"/>
</dbReference>
<accession>A0A4U0UE01</accession>
<keyword evidence="5 11" id="KW-1133">Transmembrane helix</keyword>
<evidence type="ECO:0000256" key="5">
    <source>
        <dbReference type="ARBA" id="ARBA00022989"/>
    </source>
</evidence>
<keyword evidence="13" id="KW-1185">Reference proteome</keyword>
<evidence type="ECO:0000256" key="7">
    <source>
        <dbReference type="ARBA" id="ARBA00023180"/>
    </source>
</evidence>
<dbReference type="Gene3D" id="1.20.1080.10">
    <property type="entry name" value="Glycerol uptake facilitator protein"/>
    <property type="match status" value="1"/>
</dbReference>
<evidence type="ECO:0000256" key="8">
    <source>
        <dbReference type="ARBA" id="ARBA00034651"/>
    </source>
</evidence>
<dbReference type="InterPro" id="IPR034294">
    <property type="entry name" value="Aquaporin_transptr"/>
</dbReference>
<comment type="subcellular location">
    <subcellularLocation>
        <location evidence="1">Membrane</location>
        <topology evidence="1">Multi-pass membrane protein</topology>
    </subcellularLocation>
</comment>
<evidence type="ECO:0000256" key="11">
    <source>
        <dbReference type="SAM" id="Phobius"/>
    </source>
</evidence>
<feature type="transmembrane region" description="Helical" evidence="11">
    <location>
        <begin position="51"/>
        <end position="75"/>
    </location>
</feature>
<dbReference type="InterPro" id="IPR023271">
    <property type="entry name" value="Aquaporin-like"/>
</dbReference>
<reference evidence="12 13" key="1">
    <citation type="submission" date="2017-03" db="EMBL/GenBank/DDBJ databases">
        <title>Genomes of endolithic fungi from Antarctica.</title>
        <authorList>
            <person name="Coleine C."/>
            <person name="Masonjones S."/>
            <person name="Stajich J.E."/>
        </authorList>
    </citation>
    <scope>NUCLEOTIDE SEQUENCE [LARGE SCALE GENOMIC DNA]</scope>
    <source>
        <strain evidence="12 13">CCFEE 6315</strain>
    </source>
</reference>
<dbReference type="PANTHER" id="PTHR19139">
    <property type="entry name" value="AQUAPORIN TRANSPORTER"/>
    <property type="match status" value="1"/>
</dbReference>
<feature type="compositionally biased region" description="Basic and acidic residues" evidence="10">
    <location>
        <begin position="326"/>
        <end position="335"/>
    </location>
</feature>
<feature type="region of interest" description="Disordered" evidence="10">
    <location>
        <begin position="303"/>
        <end position="397"/>
    </location>
</feature>
<keyword evidence="4" id="KW-0677">Repeat</keyword>
<feature type="transmembrane region" description="Helical" evidence="11">
    <location>
        <begin position="209"/>
        <end position="231"/>
    </location>
</feature>
<dbReference type="SUPFAM" id="SSF81338">
    <property type="entry name" value="Aquaporin-like"/>
    <property type="match status" value="1"/>
</dbReference>
<keyword evidence="6 11" id="KW-0472">Membrane</keyword>
<evidence type="ECO:0000256" key="4">
    <source>
        <dbReference type="ARBA" id="ARBA00022737"/>
    </source>
</evidence>
<name>A0A4U0UE01_9PEZI</name>
<evidence type="ECO:0000256" key="9">
    <source>
        <dbReference type="RuleBase" id="RU000477"/>
    </source>
</evidence>
<comment type="similarity">
    <text evidence="2 9">Belongs to the MIP/aquaporin (TC 1.A.8) family.</text>
</comment>
<evidence type="ECO:0000256" key="1">
    <source>
        <dbReference type="ARBA" id="ARBA00004141"/>
    </source>
</evidence>
<evidence type="ECO:0000313" key="12">
    <source>
        <dbReference type="EMBL" id="TKA33740.1"/>
    </source>
</evidence>
<evidence type="ECO:0000256" key="3">
    <source>
        <dbReference type="ARBA" id="ARBA00022692"/>
    </source>
</evidence>
<evidence type="ECO:0000313" key="13">
    <source>
        <dbReference type="Proteomes" id="UP000308549"/>
    </source>
</evidence>
<proteinExistence type="inferred from homology"/>
<feature type="transmembrane region" description="Helical" evidence="11">
    <location>
        <begin position="121"/>
        <end position="139"/>
    </location>
</feature>